<dbReference type="Proteomes" id="UP000631114">
    <property type="component" value="Unassembled WGS sequence"/>
</dbReference>
<sequence>MGNPGNGGAGLVCGDFEAKVVGVMAQGLGQVTNYEAECHAVALAMEVATNNNWSTIWIESDSKTVVQGSTRRMCLGSTEEDGIKLALMV</sequence>
<dbReference type="GO" id="GO:0004523">
    <property type="term" value="F:RNA-DNA hybrid ribonuclease activity"/>
    <property type="evidence" value="ECO:0007669"/>
    <property type="project" value="InterPro"/>
</dbReference>
<dbReference type="AlphaFoldDB" id="A0A835LE22"/>
<dbReference type="Pfam" id="PF13456">
    <property type="entry name" value="RVT_3"/>
    <property type="match status" value="1"/>
</dbReference>
<dbReference type="InterPro" id="IPR044730">
    <property type="entry name" value="RNase_H-like_dom_plant"/>
</dbReference>
<accession>A0A835LE22</accession>
<evidence type="ECO:0000313" key="3">
    <source>
        <dbReference type="Proteomes" id="UP000631114"/>
    </source>
</evidence>
<organism evidence="2 3">
    <name type="scientific">Coptis chinensis</name>
    <dbReference type="NCBI Taxonomy" id="261450"/>
    <lineage>
        <taxon>Eukaryota</taxon>
        <taxon>Viridiplantae</taxon>
        <taxon>Streptophyta</taxon>
        <taxon>Embryophyta</taxon>
        <taxon>Tracheophyta</taxon>
        <taxon>Spermatophyta</taxon>
        <taxon>Magnoliopsida</taxon>
        <taxon>Ranunculales</taxon>
        <taxon>Ranunculaceae</taxon>
        <taxon>Coptidoideae</taxon>
        <taxon>Coptis</taxon>
    </lineage>
</organism>
<protein>
    <recommendedName>
        <fullName evidence="1">RNase H type-1 domain-containing protein</fullName>
    </recommendedName>
</protein>
<evidence type="ECO:0000259" key="1">
    <source>
        <dbReference type="Pfam" id="PF13456"/>
    </source>
</evidence>
<proteinExistence type="predicted"/>
<dbReference type="InterPro" id="IPR002156">
    <property type="entry name" value="RNaseH_domain"/>
</dbReference>
<dbReference type="SUPFAM" id="SSF53098">
    <property type="entry name" value="Ribonuclease H-like"/>
    <property type="match status" value="1"/>
</dbReference>
<gene>
    <name evidence="2" type="ORF">IFM89_011941</name>
</gene>
<name>A0A835LE22_9MAGN</name>
<dbReference type="GO" id="GO:0003676">
    <property type="term" value="F:nucleic acid binding"/>
    <property type="evidence" value="ECO:0007669"/>
    <property type="project" value="InterPro"/>
</dbReference>
<comment type="caution">
    <text evidence="2">The sequence shown here is derived from an EMBL/GenBank/DDBJ whole genome shotgun (WGS) entry which is preliminary data.</text>
</comment>
<dbReference type="InterPro" id="IPR036397">
    <property type="entry name" value="RNaseH_sf"/>
</dbReference>
<feature type="domain" description="RNase H type-1" evidence="1">
    <location>
        <begin position="4"/>
        <end position="70"/>
    </location>
</feature>
<dbReference type="EMBL" id="JADFTS010000008">
    <property type="protein sequence ID" value="KAF9592103.1"/>
    <property type="molecule type" value="Genomic_DNA"/>
</dbReference>
<dbReference type="CDD" id="cd06222">
    <property type="entry name" value="RNase_H_like"/>
    <property type="match status" value="1"/>
</dbReference>
<dbReference type="OrthoDB" id="1841727at2759"/>
<evidence type="ECO:0000313" key="2">
    <source>
        <dbReference type="EMBL" id="KAF9592103.1"/>
    </source>
</evidence>
<keyword evidence="3" id="KW-1185">Reference proteome</keyword>
<reference evidence="2 3" key="1">
    <citation type="submission" date="2020-10" db="EMBL/GenBank/DDBJ databases">
        <title>The Coptis chinensis genome and diversification of protoberbering-type alkaloids.</title>
        <authorList>
            <person name="Wang B."/>
            <person name="Shu S."/>
            <person name="Song C."/>
            <person name="Liu Y."/>
        </authorList>
    </citation>
    <scope>NUCLEOTIDE SEQUENCE [LARGE SCALE GENOMIC DNA]</scope>
    <source>
        <strain evidence="2">HL-2020</strain>
        <tissue evidence="2">Leaf</tissue>
    </source>
</reference>
<dbReference type="Gene3D" id="3.30.420.10">
    <property type="entry name" value="Ribonuclease H-like superfamily/Ribonuclease H"/>
    <property type="match status" value="1"/>
</dbReference>
<dbReference type="InterPro" id="IPR012337">
    <property type="entry name" value="RNaseH-like_sf"/>
</dbReference>